<comment type="caution">
    <text evidence="2">The sequence shown here is derived from an EMBL/GenBank/DDBJ whole genome shotgun (WGS) entry which is preliminary data.</text>
</comment>
<dbReference type="Proteomes" id="UP000635565">
    <property type="component" value="Unassembled WGS sequence"/>
</dbReference>
<reference evidence="2 3" key="1">
    <citation type="journal article" date="2021" name="Int. J. Syst. Evol. Microbiol.">
        <title>Reticulibacter mediterranei gen. nov., sp. nov., within the new family Reticulibacteraceae fam. nov., and Ktedonospora formicarum gen. nov., sp. nov., Ktedonobacter robiniae sp. nov., Dictyobacter formicarum sp. nov. and Dictyobacter arantiisoli sp. nov., belonging to the class Ktedonobacteria.</title>
        <authorList>
            <person name="Yabe S."/>
            <person name="Zheng Y."/>
            <person name="Wang C.M."/>
            <person name="Sakai Y."/>
            <person name="Abe K."/>
            <person name="Yokota A."/>
            <person name="Donadio S."/>
            <person name="Cavaletti L."/>
            <person name="Monciardini P."/>
        </authorList>
    </citation>
    <scope>NUCLEOTIDE SEQUENCE [LARGE SCALE GENOMIC DNA]</scope>
    <source>
        <strain evidence="2 3">SOSP1-9</strain>
    </source>
</reference>
<evidence type="ECO:0000313" key="3">
    <source>
        <dbReference type="Proteomes" id="UP000635565"/>
    </source>
</evidence>
<gene>
    <name evidence="2" type="ORF">KSZ_63280</name>
</gene>
<accession>A0ABQ3VPY3</accession>
<dbReference type="EMBL" id="BNJJ01000023">
    <property type="protein sequence ID" value="GHO88322.1"/>
    <property type="molecule type" value="Genomic_DNA"/>
</dbReference>
<sequence length="182" mass="20248">MYPGIKFQVKGEPNDLGAAIQLSREDRYQFQWWALSLIRAKPLGGQEGSKEGKKGSDKGIDGVIAFIDDNTGKAKRVLVQVKSGHVKSGDIRDLRGTIQREQAAIGVFITLESPSRDMITESVSAGFYHSVGWGQDYPRIQILTIDDLLRGRTQLKMPPQFGTFKQASRVQRNIAEQPELFG</sequence>
<protein>
    <recommendedName>
        <fullName evidence="1">NACHT-associated inactive Restriction Endonuclease 1 sensor domain-containing protein</fullName>
    </recommendedName>
</protein>
<evidence type="ECO:0000259" key="1">
    <source>
        <dbReference type="Pfam" id="PF22722"/>
    </source>
</evidence>
<dbReference type="Gene3D" id="3.40.1350.10">
    <property type="match status" value="1"/>
</dbReference>
<dbReference type="InterPro" id="IPR054557">
    <property type="entry name" value="NA-iREase1_dom"/>
</dbReference>
<dbReference type="InterPro" id="IPR011856">
    <property type="entry name" value="tRNA_endonuc-like_dom_sf"/>
</dbReference>
<organism evidence="2 3">
    <name type="scientific">Dictyobacter formicarum</name>
    <dbReference type="NCBI Taxonomy" id="2778368"/>
    <lineage>
        <taxon>Bacteria</taxon>
        <taxon>Bacillati</taxon>
        <taxon>Chloroflexota</taxon>
        <taxon>Ktedonobacteria</taxon>
        <taxon>Ktedonobacterales</taxon>
        <taxon>Dictyobacteraceae</taxon>
        <taxon>Dictyobacter</taxon>
    </lineage>
</organism>
<proteinExistence type="predicted"/>
<dbReference type="Pfam" id="PF22722">
    <property type="entry name" value="NA-iREase1"/>
    <property type="match status" value="1"/>
</dbReference>
<keyword evidence="3" id="KW-1185">Reference proteome</keyword>
<feature type="domain" description="NACHT-associated inactive Restriction Endonuclease 1 sensor" evidence="1">
    <location>
        <begin position="52"/>
        <end position="149"/>
    </location>
</feature>
<evidence type="ECO:0000313" key="2">
    <source>
        <dbReference type="EMBL" id="GHO88322.1"/>
    </source>
</evidence>
<name>A0ABQ3VPY3_9CHLR</name>